<evidence type="ECO:0000313" key="2">
    <source>
        <dbReference type="Proteomes" id="UP001054945"/>
    </source>
</evidence>
<proteinExistence type="predicted"/>
<reference evidence="1 2" key="1">
    <citation type="submission" date="2021-06" db="EMBL/GenBank/DDBJ databases">
        <title>Caerostris extrusa draft genome.</title>
        <authorList>
            <person name="Kono N."/>
            <person name="Arakawa K."/>
        </authorList>
    </citation>
    <scope>NUCLEOTIDE SEQUENCE [LARGE SCALE GENOMIC DNA]</scope>
</reference>
<accession>A0AAV4NMA1</accession>
<dbReference type="EMBL" id="BPLR01003558">
    <property type="protein sequence ID" value="GIX85922.1"/>
    <property type="molecule type" value="Genomic_DNA"/>
</dbReference>
<dbReference type="AlphaFoldDB" id="A0AAV4NMA1"/>
<name>A0AAV4NMA1_CAEEX</name>
<protein>
    <submittedName>
        <fullName evidence="1">Uncharacterized protein</fullName>
    </submittedName>
</protein>
<sequence>MCLADRPAIFHSFPKLQGDHPCCKSSNQYMVNLFSSIRYIYRFRAVRMKNVFVVYPGDVEASQVMVVPFLRYCRLHSIEQWLFYILR</sequence>
<dbReference type="Proteomes" id="UP001054945">
    <property type="component" value="Unassembled WGS sequence"/>
</dbReference>
<evidence type="ECO:0000313" key="1">
    <source>
        <dbReference type="EMBL" id="GIX85922.1"/>
    </source>
</evidence>
<comment type="caution">
    <text evidence="1">The sequence shown here is derived from an EMBL/GenBank/DDBJ whole genome shotgun (WGS) entry which is preliminary data.</text>
</comment>
<organism evidence="1 2">
    <name type="scientific">Caerostris extrusa</name>
    <name type="common">Bark spider</name>
    <name type="synonym">Caerostris bankana</name>
    <dbReference type="NCBI Taxonomy" id="172846"/>
    <lineage>
        <taxon>Eukaryota</taxon>
        <taxon>Metazoa</taxon>
        <taxon>Ecdysozoa</taxon>
        <taxon>Arthropoda</taxon>
        <taxon>Chelicerata</taxon>
        <taxon>Arachnida</taxon>
        <taxon>Araneae</taxon>
        <taxon>Araneomorphae</taxon>
        <taxon>Entelegynae</taxon>
        <taxon>Araneoidea</taxon>
        <taxon>Araneidae</taxon>
        <taxon>Caerostris</taxon>
    </lineage>
</organism>
<keyword evidence="2" id="KW-1185">Reference proteome</keyword>
<gene>
    <name evidence="1" type="ORF">CEXT_768271</name>
</gene>